<name>A0ABY4BWT9_9FLAO</name>
<dbReference type="Proteomes" id="UP000831460">
    <property type="component" value="Chromosome"/>
</dbReference>
<sequence>MSFIFGFAQNITFISENSGMPLPKVMVFNIDGDLVTTSSNDGTIEKSSLNPCNLNTTWFTTISLLENSEVVILTRT</sequence>
<dbReference type="RefSeq" id="WP_243549198.1">
    <property type="nucleotide sequence ID" value="NZ_CP094532.1"/>
</dbReference>
<proteinExistence type="predicted"/>
<accession>A0ABY4BWT9</accession>
<keyword evidence="2" id="KW-1185">Reference proteome</keyword>
<protein>
    <submittedName>
        <fullName evidence="1">Uncharacterized protein</fullName>
    </submittedName>
</protein>
<evidence type="ECO:0000313" key="2">
    <source>
        <dbReference type="Proteomes" id="UP000831460"/>
    </source>
</evidence>
<organism evidence="1 2">
    <name type="scientific">Chryseobacterium suipulveris</name>
    <dbReference type="NCBI Taxonomy" id="2929800"/>
    <lineage>
        <taxon>Bacteria</taxon>
        <taxon>Pseudomonadati</taxon>
        <taxon>Bacteroidota</taxon>
        <taxon>Flavobacteriia</taxon>
        <taxon>Flavobacteriales</taxon>
        <taxon>Weeksellaceae</taxon>
        <taxon>Chryseobacterium group</taxon>
        <taxon>Chryseobacterium</taxon>
    </lineage>
</organism>
<gene>
    <name evidence="1" type="ORF">MTP09_13965</name>
</gene>
<dbReference type="EMBL" id="CP094532">
    <property type="protein sequence ID" value="UOE40990.1"/>
    <property type="molecule type" value="Genomic_DNA"/>
</dbReference>
<evidence type="ECO:0000313" key="1">
    <source>
        <dbReference type="EMBL" id="UOE40990.1"/>
    </source>
</evidence>
<reference evidence="1 2" key="1">
    <citation type="submission" date="2022-03" db="EMBL/GenBank/DDBJ databases">
        <title>Chryseobacterium sp. isolated from particulate matters in swine house.</title>
        <authorList>
            <person name="Won M."/>
            <person name="Kim S.-J."/>
            <person name="Kwon S.-W."/>
        </authorList>
    </citation>
    <scope>NUCLEOTIDE SEQUENCE [LARGE SCALE GENOMIC DNA]</scope>
    <source>
        <strain evidence="1 2">SC2-2</strain>
    </source>
</reference>